<evidence type="ECO:0000313" key="1">
    <source>
        <dbReference type="EMBL" id="RXI99446.1"/>
    </source>
</evidence>
<dbReference type="Proteomes" id="UP000290649">
    <property type="component" value="Unassembled WGS sequence"/>
</dbReference>
<dbReference type="Gene3D" id="1.10.10.60">
    <property type="entry name" value="Homeodomain-like"/>
    <property type="match status" value="1"/>
</dbReference>
<dbReference type="AlphaFoldDB" id="A0A4Q0VQN2"/>
<dbReference type="EMBL" id="QOUX01000045">
    <property type="protein sequence ID" value="RXI99446.1"/>
    <property type="molecule type" value="Genomic_DNA"/>
</dbReference>
<name>A0A4Q0VQN2_9BACI</name>
<protein>
    <submittedName>
        <fullName evidence="1">DUF4912 domain-containing protein</fullName>
    </submittedName>
</protein>
<comment type="caution">
    <text evidence="1">The sequence shown here is derived from an EMBL/GenBank/DDBJ whole genome shotgun (WGS) entry which is preliminary data.</text>
</comment>
<dbReference type="InterPro" id="IPR032585">
    <property type="entry name" value="DUF4912"/>
</dbReference>
<proteinExistence type="predicted"/>
<sequence length="204" mass="24580">MISEIVTLRNEGFSIKEIADELNLTMGKVRYQLREFDNNIQHNKIVVRQFHEHSSQCTLMVRSPYSLFCYWEISDKKRHMVKHHLNDEWGSFDLQLRLYDVTKINFNGHNAHCFQDYLLPRESQQWFFYDLNPNRTYCVDIGVITREKRYFFPFIRSNTMATPHLNDDQRGLSTSADLQWKEGIRKEPDWLEGFSSYSYYEKLK</sequence>
<organism evidence="1 2">
    <name type="scientific">Anaerobacillus alkaliphilus</name>
    <dbReference type="NCBI Taxonomy" id="1548597"/>
    <lineage>
        <taxon>Bacteria</taxon>
        <taxon>Bacillati</taxon>
        <taxon>Bacillota</taxon>
        <taxon>Bacilli</taxon>
        <taxon>Bacillales</taxon>
        <taxon>Bacillaceae</taxon>
        <taxon>Anaerobacillus</taxon>
    </lineage>
</organism>
<accession>A0A4Q0VQN2</accession>
<evidence type="ECO:0000313" key="2">
    <source>
        <dbReference type="Proteomes" id="UP000290649"/>
    </source>
</evidence>
<gene>
    <name evidence="1" type="ORF">DS745_14580</name>
</gene>
<keyword evidence="2" id="KW-1185">Reference proteome</keyword>
<dbReference type="OrthoDB" id="9812700at2"/>
<dbReference type="Pfam" id="PF16258">
    <property type="entry name" value="DUF4912"/>
    <property type="match status" value="1"/>
</dbReference>
<dbReference type="RefSeq" id="WP_129078956.1">
    <property type="nucleotide sequence ID" value="NZ_QOUX01000045.1"/>
</dbReference>
<reference evidence="1 2" key="1">
    <citation type="journal article" date="2019" name="Int. J. Syst. Evol. Microbiol.">
        <title>Anaerobacillus alkaliphilus sp. nov., a novel alkaliphilic and moderately halophilic bacterium.</title>
        <authorList>
            <person name="Borsodi A.K."/>
            <person name="Aszalos J.M."/>
            <person name="Bihari P."/>
            <person name="Nagy I."/>
            <person name="Schumann P."/>
            <person name="Sproer C."/>
            <person name="Kovacs A.L."/>
            <person name="Boka K."/>
            <person name="Dobosy P."/>
            <person name="Ovari M."/>
            <person name="Szili-Kovacs T."/>
            <person name="Toth E."/>
        </authorList>
    </citation>
    <scope>NUCLEOTIDE SEQUENCE [LARGE SCALE GENOMIC DNA]</scope>
    <source>
        <strain evidence="1 2">B16-10</strain>
    </source>
</reference>